<dbReference type="AlphaFoldDB" id="A0A1M4ZLG5"/>
<name>A0A1M4ZLG5_9BACT</name>
<evidence type="ECO:0000313" key="2">
    <source>
        <dbReference type="EMBL" id="SHF18406.1"/>
    </source>
</evidence>
<feature type="region of interest" description="Disordered" evidence="1">
    <location>
        <begin position="224"/>
        <end position="243"/>
    </location>
</feature>
<dbReference type="STRING" id="1194090.SAMN05443144_10656"/>
<proteinExistence type="predicted"/>
<dbReference type="EMBL" id="FQUS01000006">
    <property type="protein sequence ID" value="SHF18406.1"/>
    <property type="molecule type" value="Genomic_DNA"/>
</dbReference>
<feature type="compositionally biased region" description="Low complexity" evidence="1">
    <location>
        <begin position="227"/>
        <end position="237"/>
    </location>
</feature>
<dbReference type="Pfam" id="PF19268">
    <property type="entry name" value="CIS_TMP"/>
    <property type="match status" value="1"/>
</dbReference>
<sequence length="490" mass="55505">MDLHLAERSKADPIRDRVSTICREQIIPALSEICDKLTENQEQLFLNRLELDLGVIPEDELEQVLVSKLVDTFEEQIKELILNSDIDSGMASLTGKKEQGEDSTSRSRVDVLMHYFRRGTIPWWCPYPGTDIRGWIEEQFSEDARSFLSAIERELGSPAVRGRVIRHFSDAQFRRLFEARQLTEVFRFYESVRQAVRSEPGQTSRSWKTIRNVFLDALLERVGGTGSSPSTPSSSGSQPLSDAQKKRVVAGAVYLLVEEQGLSRKIIDAIISDGPPGISLFSDDEWERAFDEFDSSSGSRPADTTKDPPPKADIPSGPTGAKEEDQFIEIQNAGLVLVWPYLNKLFEHLDFVEEGAFVSDPATHRAVHLLHFIAAGHEEGEEHKWPLNKLLCGLEPEGLVPEDIELSDREKEEAVAMVKSTIDHWKALKNTSVGGFRETFLQRQGILRSDPHGWKVEIERITYDILLDKLPWPISVINLPWNEEVIHVQW</sequence>
<gene>
    <name evidence="2" type="ORF">SAMN05443144_10656</name>
</gene>
<evidence type="ECO:0000313" key="3">
    <source>
        <dbReference type="Proteomes" id="UP000184041"/>
    </source>
</evidence>
<reference evidence="2 3" key="1">
    <citation type="submission" date="2016-11" db="EMBL/GenBank/DDBJ databases">
        <authorList>
            <person name="Jaros S."/>
            <person name="Januszkiewicz K."/>
            <person name="Wedrychowicz H."/>
        </authorList>
    </citation>
    <scope>NUCLEOTIDE SEQUENCE [LARGE SCALE GENOMIC DNA]</scope>
    <source>
        <strain evidence="2 3">DSM 21986</strain>
    </source>
</reference>
<feature type="region of interest" description="Disordered" evidence="1">
    <location>
        <begin position="292"/>
        <end position="321"/>
    </location>
</feature>
<organism evidence="2 3">
    <name type="scientific">Fodinibius roseus</name>
    <dbReference type="NCBI Taxonomy" id="1194090"/>
    <lineage>
        <taxon>Bacteria</taxon>
        <taxon>Pseudomonadati</taxon>
        <taxon>Balneolota</taxon>
        <taxon>Balneolia</taxon>
        <taxon>Balneolales</taxon>
        <taxon>Balneolaceae</taxon>
        <taxon>Fodinibius</taxon>
    </lineage>
</organism>
<dbReference type="RefSeq" id="WP_073061383.1">
    <property type="nucleotide sequence ID" value="NZ_FQUS01000006.1"/>
</dbReference>
<protein>
    <submittedName>
        <fullName evidence="2">Uncharacterized protein</fullName>
    </submittedName>
</protein>
<keyword evidence="3" id="KW-1185">Reference proteome</keyword>
<dbReference type="InterPro" id="IPR045538">
    <property type="entry name" value="CIS_TMP"/>
</dbReference>
<accession>A0A1M4ZLG5</accession>
<dbReference type="Proteomes" id="UP000184041">
    <property type="component" value="Unassembled WGS sequence"/>
</dbReference>
<evidence type="ECO:0000256" key="1">
    <source>
        <dbReference type="SAM" id="MobiDB-lite"/>
    </source>
</evidence>